<dbReference type="Gene3D" id="3.90.830.10">
    <property type="entry name" value="Syntaxin Binding Protein 1, Chain A, domain 2"/>
    <property type="match status" value="1"/>
</dbReference>
<gene>
    <name evidence="2" type="primary">KAFR0B05880</name>
    <name evidence="2" type="ORF">KAFR_0B05880</name>
</gene>
<dbReference type="GO" id="GO:0000149">
    <property type="term" value="F:SNARE binding"/>
    <property type="evidence" value="ECO:0007669"/>
    <property type="project" value="EnsemblFungi"/>
</dbReference>
<dbReference type="RefSeq" id="XP_003956019.1">
    <property type="nucleotide sequence ID" value="XM_003955970.1"/>
</dbReference>
<dbReference type="PIRSF" id="PIRSF005715">
    <property type="entry name" value="VPS45_Sec1"/>
    <property type="match status" value="1"/>
</dbReference>
<dbReference type="EMBL" id="HE650822">
    <property type="protein sequence ID" value="CCF56884.1"/>
    <property type="molecule type" value="Genomic_DNA"/>
</dbReference>
<dbReference type="KEGG" id="kaf:KAFR_0B05880"/>
<dbReference type="HOGENOM" id="CLU_009210_1_0_1"/>
<dbReference type="GO" id="GO:0005886">
    <property type="term" value="C:plasma membrane"/>
    <property type="evidence" value="ECO:0007669"/>
    <property type="project" value="EnsemblFungi"/>
</dbReference>
<organism evidence="2 3">
    <name type="scientific">Kazachstania africana (strain ATCC 22294 / BCRC 22015 / CBS 2517 / CECT 1963 / NBRC 1671 / NRRL Y-8276)</name>
    <name type="common">Yeast</name>
    <name type="synonym">Kluyveromyces africanus</name>
    <dbReference type="NCBI Taxonomy" id="1071382"/>
    <lineage>
        <taxon>Eukaryota</taxon>
        <taxon>Fungi</taxon>
        <taxon>Dikarya</taxon>
        <taxon>Ascomycota</taxon>
        <taxon>Saccharomycotina</taxon>
        <taxon>Saccharomycetes</taxon>
        <taxon>Saccharomycetales</taxon>
        <taxon>Saccharomycetaceae</taxon>
        <taxon>Kazachstania</taxon>
    </lineage>
</organism>
<evidence type="ECO:0000313" key="2">
    <source>
        <dbReference type="EMBL" id="CCF56884.1"/>
    </source>
</evidence>
<dbReference type="Proteomes" id="UP000005220">
    <property type="component" value="Chromosome 2"/>
</dbReference>
<sequence length="708" mass="82030">MSNLIELQKKYILDLLDAVETTHNIKFLVIDAFTDALFEYIFESRNELLSHVTSVDKIDARSRKGQPSVDVIYLLQPTKFNINCIEADFSNRPSKYKRAHIRFLPGMEQHILQFFHSKHYIKQYLASISEAKIAFLPRESKFFQTLDIDKPLQIFFNKNCNDLIEKNIKRTIQSLLNICIVTGEYPIIRYSEASEEEKLLTPSSRLAEKLAKEFQMVLDSYVRDNEDFPPPSKRPRSIMIITDRLLDPLSPILHDFSYQAMAYDISNRINPRSDIYTYNAENELGEIEEKTSRLCGIQDPDWIDLRHQHIVDANEFLQGRIKELIAKNPLLVDRSNVKTANDLVKVVVHLKDFDEERRRIILHKTLIDECLEANHSRKLATLAEVEQNLAGFGLDIDGEKVKHITESLLHILTLKECEITDKIRAILIYALYRGGLIESDFIKLLAFIGINQDDDYFTHFMTLFKNYHHLGFKLVKEKSKSKPFKKGWYHDSIVKDSSIYTTSRFIPSVANIVSKLIANPLLISEDDFPYVKDKPIELLDEEEREAAGVSANAFSSASLRSSRHKASWRKNTSNLQDNIERQRLFYYVLGGITYSEIRVAYEQSNLKNKDVFIGSDGITTPLSYITSIEFIDKPRELLNLKDDQRQKERAPEFLTESLAPVATPVSHVHVRSHNEPLKPKIIEPVVQQPEKEKKFKKFKKFLRTSKDK</sequence>
<protein>
    <submittedName>
        <fullName evidence="2">Uncharacterized protein</fullName>
    </submittedName>
</protein>
<evidence type="ECO:0000256" key="1">
    <source>
        <dbReference type="ARBA" id="ARBA00009884"/>
    </source>
</evidence>
<dbReference type="GO" id="GO:0006904">
    <property type="term" value="P:vesicle docking involved in exocytosis"/>
    <property type="evidence" value="ECO:0007669"/>
    <property type="project" value="EnsemblFungi"/>
</dbReference>
<dbReference type="SUPFAM" id="SSF56815">
    <property type="entry name" value="Sec1/munc18-like (SM) proteins"/>
    <property type="match status" value="1"/>
</dbReference>
<dbReference type="Gene3D" id="1.25.40.60">
    <property type="match status" value="1"/>
</dbReference>
<accession>H2AR84</accession>
<dbReference type="Pfam" id="PF00995">
    <property type="entry name" value="Sec1"/>
    <property type="match status" value="1"/>
</dbReference>
<reference evidence="2 3" key="1">
    <citation type="journal article" date="2011" name="Proc. Natl. Acad. Sci. U.S.A.">
        <title>Evolutionary erosion of yeast sex chromosomes by mating-type switching accidents.</title>
        <authorList>
            <person name="Gordon J.L."/>
            <person name="Armisen D."/>
            <person name="Proux-Wera E."/>
            <person name="Oheigeartaigh S.S."/>
            <person name="Byrne K.P."/>
            <person name="Wolfe K.H."/>
        </authorList>
    </citation>
    <scope>NUCLEOTIDE SEQUENCE [LARGE SCALE GENOMIC DNA]</scope>
    <source>
        <strain evidence="3">ATCC 22294 / BCRC 22015 / CBS 2517 / CECT 1963 / NBRC 1671 / NRRL Y-8276</strain>
    </source>
</reference>
<dbReference type="GO" id="GO:0005934">
    <property type="term" value="C:cellular bud tip"/>
    <property type="evidence" value="ECO:0007669"/>
    <property type="project" value="EnsemblFungi"/>
</dbReference>
<dbReference type="Gene3D" id="3.40.50.1910">
    <property type="match status" value="1"/>
</dbReference>
<dbReference type="GO" id="GO:0005935">
    <property type="term" value="C:cellular bud neck"/>
    <property type="evidence" value="ECO:0007669"/>
    <property type="project" value="EnsemblFungi"/>
</dbReference>
<proteinExistence type="inferred from homology"/>
<dbReference type="GO" id="GO:0031340">
    <property type="term" value="P:positive regulation of vesicle fusion"/>
    <property type="evidence" value="ECO:0007669"/>
    <property type="project" value="EnsemblFungi"/>
</dbReference>
<comment type="similarity">
    <text evidence="1">Belongs to the STXBP/unc-18/SEC1 family.</text>
</comment>
<dbReference type="InterPro" id="IPR001619">
    <property type="entry name" value="Sec1-like"/>
</dbReference>
<dbReference type="InterPro" id="IPR027482">
    <property type="entry name" value="Sec1-like_dom2"/>
</dbReference>
<dbReference type="OrthoDB" id="2228at2759"/>
<keyword evidence="3" id="KW-1185">Reference proteome</keyword>
<dbReference type="AlphaFoldDB" id="H2AR84"/>
<dbReference type="STRING" id="1071382.H2AR84"/>
<name>H2AR84_KAZAF</name>
<dbReference type="eggNOG" id="KOG1300">
    <property type="taxonomic scope" value="Eukaryota"/>
</dbReference>
<dbReference type="InterPro" id="IPR036045">
    <property type="entry name" value="Sec1-like_sf"/>
</dbReference>
<dbReference type="InterPro" id="IPR043154">
    <property type="entry name" value="Sec-1-like_dom1"/>
</dbReference>
<dbReference type="GeneID" id="13884766"/>
<dbReference type="PANTHER" id="PTHR11679">
    <property type="entry name" value="VESICLE PROTEIN SORTING-ASSOCIATED"/>
    <property type="match status" value="1"/>
</dbReference>
<dbReference type="InParanoid" id="H2AR84"/>
<dbReference type="Gene3D" id="3.40.50.2060">
    <property type="match status" value="1"/>
</dbReference>
<dbReference type="InterPro" id="IPR043127">
    <property type="entry name" value="Sec-1-like_dom3a"/>
</dbReference>
<evidence type="ECO:0000313" key="3">
    <source>
        <dbReference type="Proteomes" id="UP000005220"/>
    </source>
</evidence>
<dbReference type="FunCoup" id="H2AR84">
    <property type="interactions" value="894"/>
</dbReference>